<comment type="caution">
    <text evidence="1">The sequence shown here is derived from an EMBL/GenBank/DDBJ whole genome shotgun (WGS) entry which is preliminary data.</text>
</comment>
<dbReference type="Proteomes" id="UP000805704">
    <property type="component" value="Chromosome 9"/>
</dbReference>
<reference evidence="1" key="1">
    <citation type="submission" date="2020-04" db="EMBL/GenBank/DDBJ databases">
        <title>A chromosome-scale assembly and high-density genetic map of the yellow drum (Nibea albiflora) genome.</title>
        <authorList>
            <person name="Xu D."/>
            <person name="Zhang W."/>
            <person name="Chen R."/>
            <person name="Tan P."/>
            <person name="Wang L."/>
            <person name="Song H."/>
            <person name="Tian L."/>
            <person name="Zhu Q."/>
            <person name="Wang B."/>
        </authorList>
    </citation>
    <scope>NUCLEOTIDE SEQUENCE</scope>
    <source>
        <strain evidence="1">ZJHYS-2018</strain>
    </source>
</reference>
<organism evidence="1 2">
    <name type="scientific">Nibea albiflora</name>
    <name type="common">Yellow drum</name>
    <name type="synonym">Corvina albiflora</name>
    <dbReference type="NCBI Taxonomy" id="240163"/>
    <lineage>
        <taxon>Eukaryota</taxon>
        <taxon>Metazoa</taxon>
        <taxon>Chordata</taxon>
        <taxon>Craniata</taxon>
        <taxon>Vertebrata</taxon>
        <taxon>Euteleostomi</taxon>
        <taxon>Actinopterygii</taxon>
        <taxon>Neopterygii</taxon>
        <taxon>Teleostei</taxon>
        <taxon>Neoteleostei</taxon>
        <taxon>Acanthomorphata</taxon>
        <taxon>Eupercaria</taxon>
        <taxon>Sciaenidae</taxon>
        <taxon>Nibea</taxon>
    </lineage>
</organism>
<name>A0ACB7ED06_NIBAL</name>
<keyword evidence="2" id="KW-1185">Reference proteome</keyword>
<keyword evidence="1" id="KW-0675">Receptor</keyword>
<gene>
    <name evidence="1" type="primary">HCRTR2</name>
    <name evidence="1" type="ORF">GBF38_002196</name>
</gene>
<evidence type="ECO:0000313" key="1">
    <source>
        <dbReference type="EMBL" id="KAG8000059.1"/>
    </source>
</evidence>
<protein>
    <submittedName>
        <fullName evidence="1">Orexin receptor type 2</fullName>
    </submittedName>
</protein>
<dbReference type="EMBL" id="CM024797">
    <property type="protein sequence ID" value="KAG8000059.1"/>
    <property type="molecule type" value="Genomic_DNA"/>
</dbReference>
<proteinExistence type="predicted"/>
<evidence type="ECO:0000313" key="2">
    <source>
        <dbReference type="Proteomes" id="UP000805704"/>
    </source>
</evidence>
<accession>A0ACB7ED06</accession>
<sequence>MSGITGNLDCEECLSSSHVANSTELHLHSTVDDDDELLRYIWREYLHPKQYEWVLIVAYIIVFFVSLIGNSLVWKNRHMRTVTNYFIVNLSFADVLVTIICLPASLVVDITETWFFGKTLCKVVPYLQTISVSVSVLTLSCIAQDRWYAICHPLMFKSTAKRARKSIVVIWVVSCIIMIPQAIVMECTSLLPELTNKTSLFTVCDEHWGAEIYPKVYHTCFFIVTYFAPLCLMVLAYIQICHKLWCQQIPGSTSVLQRKWRSMQCSAQTPGVGEPVRVRTSTVCAEIKQVRARRKTARMLMVVLFVFALCYLPISVLNVMKRVFGTFKNTNDRETVYAWFTFSHWLIYANSAANPIIYNFLSGKFREEFKAAFSCHCYSQGQNRTKRIRTRTSTDSRKSLSTQVNNMDNVSRISDQLKRLFNINKELECTCISGIVIQQMFNISMSSPSSDCSASVETCMPNLCESEQAFYGCICGDEGCQIKGSELCNMTIQTILDQFPSLQECVCAWEEELCDSIQALATQCQRKPVYDGVGSCMDQIAACISDAVCNKYLIPVLQACKAEHCDRDHCLKIIQQFYGSMPRNVAEMLVMCQCETSDQDCVNMRSVLHSGTCGGEALICQETVNRCVKDSDCRDLLKTFQTKCWSTDDAQCSDSELQNGDCFTQMDPAAILGADPECKMAFLATMGTALHYPCTCNGVLSDDLLACNMIHNVLHNRSHFNYLLYAFTTVLLVGVVVLMPLAVISKICCSPCKARGLQHTVSERNKTDPSAARVVPLDANRAGIGGQQLELANAQLGSHCPETRCALSVKKPYSVSCGHIKTIHSWVKTQCIFKLA</sequence>